<keyword evidence="1" id="KW-1133">Transmembrane helix</keyword>
<keyword evidence="1" id="KW-0812">Transmembrane</keyword>
<gene>
    <name evidence="2" type="ORF">FB45DRAFT_781970</name>
</gene>
<keyword evidence="1" id="KW-0472">Membrane</keyword>
<feature type="transmembrane region" description="Helical" evidence="1">
    <location>
        <begin position="100"/>
        <end position="118"/>
    </location>
</feature>
<evidence type="ECO:0000313" key="3">
    <source>
        <dbReference type="Proteomes" id="UP001221142"/>
    </source>
</evidence>
<comment type="caution">
    <text evidence="2">The sequence shown here is derived from an EMBL/GenBank/DDBJ whole genome shotgun (WGS) entry which is preliminary data.</text>
</comment>
<name>A0AAD7G0H4_9AGAR</name>
<dbReference type="Proteomes" id="UP001221142">
    <property type="component" value="Unassembled WGS sequence"/>
</dbReference>
<keyword evidence="3" id="KW-1185">Reference proteome</keyword>
<evidence type="ECO:0000313" key="2">
    <source>
        <dbReference type="EMBL" id="KAJ7647330.1"/>
    </source>
</evidence>
<protein>
    <submittedName>
        <fullName evidence="2">Uncharacterized protein</fullName>
    </submittedName>
</protein>
<dbReference type="Gene3D" id="1.20.140.150">
    <property type="match status" value="1"/>
</dbReference>
<feature type="transmembrane region" description="Helical" evidence="1">
    <location>
        <begin position="125"/>
        <end position="147"/>
    </location>
</feature>
<sequence>MRKTSYALTALLVAVTTILTVVALTRTDWVVAKYSAFESTYVAKYGLQQTCQRLVINLPGGGSKFDKLECRKFPDRKKDDCKDNEYFCAAWNGAGYATEVSIGFGVLSFLAIIVGVSTHSRRRRIWRAVAGLVTIHAILQLVAFALVTDLYRTSGYPTFEDAKLGSGIILAAISWVLGVLTAISVILTGVAADQGKRWAAGNRAYQPIN</sequence>
<evidence type="ECO:0000256" key="1">
    <source>
        <dbReference type="SAM" id="Phobius"/>
    </source>
</evidence>
<dbReference type="EMBL" id="JARKIF010000002">
    <property type="protein sequence ID" value="KAJ7647330.1"/>
    <property type="molecule type" value="Genomic_DNA"/>
</dbReference>
<dbReference type="AlphaFoldDB" id="A0AAD7G0H4"/>
<reference evidence="2" key="1">
    <citation type="submission" date="2023-03" db="EMBL/GenBank/DDBJ databases">
        <title>Massive genome expansion in bonnet fungi (Mycena s.s.) driven by repeated elements and novel gene families across ecological guilds.</title>
        <authorList>
            <consortium name="Lawrence Berkeley National Laboratory"/>
            <person name="Harder C.B."/>
            <person name="Miyauchi S."/>
            <person name="Viragh M."/>
            <person name="Kuo A."/>
            <person name="Thoen E."/>
            <person name="Andreopoulos B."/>
            <person name="Lu D."/>
            <person name="Skrede I."/>
            <person name="Drula E."/>
            <person name="Henrissat B."/>
            <person name="Morin E."/>
            <person name="Kohler A."/>
            <person name="Barry K."/>
            <person name="LaButti K."/>
            <person name="Morin E."/>
            <person name="Salamov A."/>
            <person name="Lipzen A."/>
            <person name="Mereny Z."/>
            <person name="Hegedus B."/>
            <person name="Baldrian P."/>
            <person name="Stursova M."/>
            <person name="Weitz H."/>
            <person name="Taylor A."/>
            <person name="Grigoriev I.V."/>
            <person name="Nagy L.G."/>
            <person name="Martin F."/>
            <person name="Kauserud H."/>
        </authorList>
    </citation>
    <scope>NUCLEOTIDE SEQUENCE</scope>
    <source>
        <strain evidence="2">9284</strain>
    </source>
</reference>
<accession>A0AAD7G0H4</accession>
<feature type="transmembrane region" description="Helical" evidence="1">
    <location>
        <begin position="167"/>
        <end position="192"/>
    </location>
</feature>
<proteinExistence type="predicted"/>
<organism evidence="2 3">
    <name type="scientific">Roridomyces roridus</name>
    <dbReference type="NCBI Taxonomy" id="1738132"/>
    <lineage>
        <taxon>Eukaryota</taxon>
        <taxon>Fungi</taxon>
        <taxon>Dikarya</taxon>
        <taxon>Basidiomycota</taxon>
        <taxon>Agaricomycotina</taxon>
        <taxon>Agaricomycetes</taxon>
        <taxon>Agaricomycetidae</taxon>
        <taxon>Agaricales</taxon>
        <taxon>Marasmiineae</taxon>
        <taxon>Mycenaceae</taxon>
        <taxon>Roridomyces</taxon>
    </lineage>
</organism>